<evidence type="ECO:0000256" key="3">
    <source>
        <dbReference type="ARBA" id="ARBA00023295"/>
    </source>
</evidence>
<dbReference type="Gene3D" id="3.20.20.80">
    <property type="entry name" value="Glycosidases"/>
    <property type="match status" value="1"/>
</dbReference>
<evidence type="ECO:0000313" key="5">
    <source>
        <dbReference type="EMBL" id="ASN60916.1"/>
    </source>
</evidence>
<accession>A0AAC9Y232</accession>
<keyword evidence="3" id="KW-0326">Glycosidase</keyword>
<name>A0AAC9Y232_LATCU</name>
<dbReference type="GO" id="GO:0008422">
    <property type="term" value="F:beta-glucosidase activity"/>
    <property type="evidence" value="ECO:0007669"/>
    <property type="project" value="TreeGrafter"/>
</dbReference>
<dbReference type="InterPro" id="IPR001360">
    <property type="entry name" value="Glyco_hydro_1"/>
</dbReference>
<dbReference type="GO" id="GO:0005829">
    <property type="term" value="C:cytosol"/>
    <property type="evidence" value="ECO:0007669"/>
    <property type="project" value="TreeGrafter"/>
</dbReference>
<evidence type="ECO:0000313" key="6">
    <source>
        <dbReference type="Proteomes" id="UP000199749"/>
    </source>
</evidence>
<dbReference type="AlphaFoldDB" id="A0AAC9Y232"/>
<dbReference type="PANTHER" id="PTHR10353:SF122">
    <property type="entry name" value="6-PHOSPHO-BETA-GLUCOSIDASE ASCB-RELATED"/>
    <property type="match status" value="1"/>
</dbReference>
<dbReference type="PANTHER" id="PTHR10353">
    <property type="entry name" value="GLYCOSYL HYDROLASE"/>
    <property type="match status" value="1"/>
</dbReference>
<evidence type="ECO:0000256" key="1">
    <source>
        <dbReference type="ARBA" id="ARBA00010838"/>
    </source>
</evidence>
<dbReference type="GO" id="GO:0016052">
    <property type="term" value="P:carbohydrate catabolic process"/>
    <property type="evidence" value="ECO:0007669"/>
    <property type="project" value="TreeGrafter"/>
</dbReference>
<dbReference type="EMBL" id="CP022474">
    <property type="protein sequence ID" value="ASN60916.1"/>
    <property type="molecule type" value="Genomic_DNA"/>
</dbReference>
<dbReference type="SUPFAM" id="SSF51445">
    <property type="entry name" value="(Trans)glycosidases"/>
    <property type="match status" value="1"/>
</dbReference>
<dbReference type="Pfam" id="PF00232">
    <property type="entry name" value="Glyco_hydro_1"/>
    <property type="match status" value="1"/>
</dbReference>
<proteinExistence type="inferred from homology"/>
<keyword evidence="2" id="KW-0378">Hydrolase</keyword>
<dbReference type="Proteomes" id="UP000199749">
    <property type="component" value="Chromosome"/>
</dbReference>
<protein>
    <submittedName>
        <fullName evidence="5">6-phospho-beta-glucosidase</fullName>
    </submittedName>
</protein>
<dbReference type="InterPro" id="IPR017853">
    <property type="entry name" value="GH"/>
</dbReference>
<sequence>MKLKNDFLWGGSIAAHQVEGAWDEDGKGPAIMDFVTAGEYGQARGIHESIQADVRYPSHTGIDFYHRYPEDIKLLAGMGINALRISIDWSRIYPQGDDSTPNKAGIEFYQNLVDELLKYKIKPIVTLYHFEMPINLVRKYGSWENKKVIEYYLRFCETMFQALKGRVTHWVTFNEMNHIDPQSEASDIFTYIIAGLKYSELTNKKQTLANIGYNMTLASCAAVRLGHKIDKHNEIGCVFGIEPVYAVNSDPDNVLTAFKQMDRDFYQIDAMCNKKFPQYKLDEYKDQGINLAVSAEDAQIFKEGSLDFIGMNYYASSVANYAGASEKGSALFGGLQNTFLPVSKWGWTIDPVGLRYLLNYTYRKYGLPIMITENGLGAVDEISADGRIQDPYRIAYLSKHIQEMKKAIEIDQVNCIGYLTWGPIDLVSATTGQMSKRYGFIYVDIDDQGQGTAKRLKKDSYYWYQQVIASNGTEIQYDSK</sequence>
<evidence type="ECO:0000256" key="4">
    <source>
        <dbReference type="RuleBase" id="RU003690"/>
    </source>
</evidence>
<dbReference type="PROSITE" id="PS00653">
    <property type="entry name" value="GLYCOSYL_HYDROL_F1_2"/>
    <property type="match status" value="1"/>
</dbReference>
<dbReference type="InterPro" id="IPR033132">
    <property type="entry name" value="GH_1_N_CS"/>
</dbReference>
<evidence type="ECO:0000256" key="2">
    <source>
        <dbReference type="ARBA" id="ARBA00022801"/>
    </source>
</evidence>
<organism evidence="5 6">
    <name type="scientific">Latilactobacillus curvatus</name>
    <name type="common">Lactobacillus curvatus</name>
    <dbReference type="NCBI Taxonomy" id="28038"/>
    <lineage>
        <taxon>Bacteria</taxon>
        <taxon>Bacillati</taxon>
        <taxon>Bacillota</taxon>
        <taxon>Bacilli</taxon>
        <taxon>Lactobacillales</taxon>
        <taxon>Lactobacillaceae</taxon>
        <taxon>Latilactobacillus</taxon>
    </lineage>
</organism>
<comment type="similarity">
    <text evidence="1 4">Belongs to the glycosyl hydrolase 1 family.</text>
</comment>
<reference evidence="5 6" key="1">
    <citation type="submission" date="2017-07" db="EMBL/GenBank/DDBJ databases">
        <title>Lactobacillus curvatus MRS6 whole genome.</title>
        <authorList>
            <person name="Jans C."/>
            <person name="Lagler S."/>
            <person name="Lacroix C."/>
            <person name="Meile L."/>
            <person name="Stevens M.J.A."/>
        </authorList>
    </citation>
    <scope>NUCLEOTIDE SEQUENCE [LARGE SCALE GENOMIC DNA]</scope>
    <source>
        <strain evidence="5 6">MRS6</strain>
    </source>
</reference>
<dbReference type="FunFam" id="3.20.20.80:FF:000004">
    <property type="entry name" value="Beta-glucosidase 6-phospho-beta-glucosidase"/>
    <property type="match status" value="1"/>
</dbReference>
<dbReference type="RefSeq" id="WP_089557259.1">
    <property type="nucleotide sequence ID" value="NZ_CP022474.1"/>
</dbReference>
<gene>
    <name evidence="5" type="ORF">CG419_09930</name>
</gene>
<dbReference type="PRINTS" id="PR00131">
    <property type="entry name" value="GLHYDRLASE1"/>
</dbReference>